<reference evidence="1" key="1">
    <citation type="submission" date="2021-03" db="EMBL/GenBank/DDBJ databases">
        <title>Roseibium sp. CAU 1637 isolated from Incheon.</title>
        <authorList>
            <person name="Kim W."/>
        </authorList>
    </citation>
    <scope>NUCLEOTIDE SEQUENCE</scope>
    <source>
        <strain evidence="1">CAU 1637</strain>
    </source>
</reference>
<dbReference type="AlphaFoldDB" id="A0A939J664"/>
<accession>A0A939J664</accession>
<dbReference type="InterPro" id="IPR050155">
    <property type="entry name" value="HAD-like_hydrolase_sf"/>
</dbReference>
<dbReference type="Gene3D" id="3.40.50.1000">
    <property type="entry name" value="HAD superfamily/HAD-like"/>
    <property type="match status" value="1"/>
</dbReference>
<name>A0A939J664_9HYPH</name>
<dbReference type="PANTHER" id="PTHR43434">
    <property type="entry name" value="PHOSPHOGLYCOLATE PHOSPHATASE"/>
    <property type="match status" value="1"/>
</dbReference>
<protein>
    <submittedName>
        <fullName evidence="1">HAD-IA family hydrolase</fullName>
    </submittedName>
</protein>
<dbReference type="SFLD" id="SFLDS00003">
    <property type="entry name" value="Haloacid_Dehalogenase"/>
    <property type="match status" value="1"/>
</dbReference>
<dbReference type="GO" id="GO:0006281">
    <property type="term" value="P:DNA repair"/>
    <property type="evidence" value="ECO:0007669"/>
    <property type="project" value="TreeGrafter"/>
</dbReference>
<dbReference type="SUPFAM" id="SSF56784">
    <property type="entry name" value="HAD-like"/>
    <property type="match status" value="1"/>
</dbReference>
<dbReference type="RefSeq" id="WP_206938964.1">
    <property type="nucleotide sequence ID" value="NZ_JAFLNF010000002.1"/>
</dbReference>
<dbReference type="Proteomes" id="UP000664779">
    <property type="component" value="Unassembled WGS sequence"/>
</dbReference>
<dbReference type="InterPro" id="IPR006439">
    <property type="entry name" value="HAD-SF_hydro_IA"/>
</dbReference>
<dbReference type="InterPro" id="IPR023198">
    <property type="entry name" value="PGP-like_dom2"/>
</dbReference>
<dbReference type="Gene3D" id="1.10.150.240">
    <property type="entry name" value="Putative phosphatase, domain 2"/>
    <property type="match status" value="1"/>
</dbReference>
<dbReference type="InterPro" id="IPR023214">
    <property type="entry name" value="HAD_sf"/>
</dbReference>
<dbReference type="NCBIfam" id="TIGR01549">
    <property type="entry name" value="HAD-SF-IA-v1"/>
    <property type="match status" value="1"/>
</dbReference>
<dbReference type="PANTHER" id="PTHR43434:SF24">
    <property type="entry name" value="HYDROLASE-RELATED"/>
    <property type="match status" value="1"/>
</dbReference>
<sequence>MSAPYLVIFDCDGTLVDSQDTILHGLQVGFQAADLPMPTRSEALSIVGLSLERAFLTLVGPENAHHVELMSNAYRASKVARRKEGLDFDPLYPGARELLDRLKARDDVLLGVATGKARRGVDHMVKVHEMHDLFVTVQTADTSPSKPHPDMVLRAMAETGSSAKATVMIGDTSFDMEMAKSAGVHALGVTWGYHSRERLEAAGADWVAGHFNDLYEGLNRLLDFDKEPA</sequence>
<dbReference type="GO" id="GO:0005829">
    <property type="term" value="C:cytosol"/>
    <property type="evidence" value="ECO:0007669"/>
    <property type="project" value="TreeGrafter"/>
</dbReference>
<keyword evidence="2" id="KW-1185">Reference proteome</keyword>
<dbReference type="GO" id="GO:0008967">
    <property type="term" value="F:phosphoglycolate phosphatase activity"/>
    <property type="evidence" value="ECO:0007669"/>
    <property type="project" value="TreeGrafter"/>
</dbReference>
<dbReference type="EMBL" id="JAFLNF010000002">
    <property type="protein sequence ID" value="MBO0344797.1"/>
    <property type="molecule type" value="Genomic_DNA"/>
</dbReference>
<gene>
    <name evidence="1" type="ORF">J0X15_06170</name>
</gene>
<dbReference type="Pfam" id="PF13419">
    <property type="entry name" value="HAD_2"/>
    <property type="match status" value="1"/>
</dbReference>
<organism evidence="1 2">
    <name type="scientific">Roseibium limicola</name>
    <dbReference type="NCBI Taxonomy" id="2816037"/>
    <lineage>
        <taxon>Bacteria</taxon>
        <taxon>Pseudomonadati</taxon>
        <taxon>Pseudomonadota</taxon>
        <taxon>Alphaproteobacteria</taxon>
        <taxon>Hyphomicrobiales</taxon>
        <taxon>Stappiaceae</taxon>
        <taxon>Roseibium</taxon>
    </lineage>
</organism>
<dbReference type="SFLD" id="SFLDG01129">
    <property type="entry name" value="C1.5:_HAD__Beta-PGM__Phosphata"/>
    <property type="match status" value="1"/>
</dbReference>
<dbReference type="NCBIfam" id="TIGR01509">
    <property type="entry name" value="HAD-SF-IA-v3"/>
    <property type="match status" value="1"/>
</dbReference>
<comment type="caution">
    <text evidence="1">The sequence shown here is derived from an EMBL/GenBank/DDBJ whole genome shotgun (WGS) entry which is preliminary data.</text>
</comment>
<dbReference type="InterPro" id="IPR036412">
    <property type="entry name" value="HAD-like_sf"/>
</dbReference>
<proteinExistence type="predicted"/>
<dbReference type="InterPro" id="IPR041492">
    <property type="entry name" value="HAD_2"/>
</dbReference>
<keyword evidence="1" id="KW-0378">Hydrolase</keyword>
<evidence type="ECO:0000313" key="1">
    <source>
        <dbReference type="EMBL" id="MBO0344797.1"/>
    </source>
</evidence>
<evidence type="ECO:0000313" key="2">
    <source>
        <dbReference type="Proteomes" id="UP000664779"/>
    </source>
</evidence>